<evidence type="ECO:0000256" key="3">
    <source>
        <dbReference type="ARBA" id="ARBA00012929"/>
    </source>
</evidence>
<protein>
    <recommendedName>
        <fullName evidence="4 6">dTDP-4-dehydrorhamnose reductase</fullName>
        <ecNumber evidence="3 6">1.1.1.133</ecNumber>
    </recommendedName>
</protein>
<feature type="domain" description="RmlD-like substrate binding" evidence="7">
    <location>
        <begin position="17"/>
        <end position="309"/>
    </location>
</feature>
<keyword evidence="6" id="KW-0560">Oxidoreductase</keyword>
<dbReference type="InterPro" id="IPR029903">
    <property type="entry name" value="RmlD-like-bd"/>
</dbReference>
<dbReference type="Pfam" id="PF04321">
    <property type="entry name" value="RmlD_sub_bind"/>
    <property type="match status" value="1"/>
</dbReference>
<organism evidence="8 9">
    <name type="scientific">Dyadobacter frigoris</name>
    <dbReference type="NCBI Taxonomy" id="2576211"/>
    <lineage>
        <taxon>Bacteria</taxon>
        <taxon>Pseudomonadati</taxon>
        <taxon>Bacteroidota</taxon>
        <taxon>Cytophagia</taxon>
        <taxon>Cytophagales</taxon>
        <taxon>Spirosomataceae</taxon>
        <taxon>Dyadobacter</taxon>
    </lineage>
</organism>
<evidence type="ECO:0000313" key="9">
    <source>
        <dbReference type="Proteomes" id="UP000304900"/>
    </source>
</evidence>
<evidence type="ECO:0000259" key="7">
    <source>
        <dbReference type="Pfam" id="PF04321"/>
    </source>
</evidence>
<dbReference type="EC" id="1.1.1.133" evidence="3 6"/>
<evidence type="ECO:0000256" key="1">
    <source>
        <dbReference type="ARBA" id="ARBA00004781"/>
    </source>
</evidence>
<evidence type="ECO:0000256" key="2">
    <source>
        <dbReference type="ARBA" id="ARBA00010944"/>
    </source>
</evidence>
<comment type="pathway">
    <text evidence="1 6">Carbohydrate biosynthesis; dTDP-L-rhamnose biosynthesis.</text>
</comment>
<keyword evidence="6" id="KW-0521">NADP</keyword>
<dbReference type="PANTHER" id="PTHR10491">
    <property type="entry name" value="DTDP-4-DEHYDRORHAMNOSE REDUCTASE"/>
    <property type="match status" value="1"/>
</dbReference>
<dbReference type="GO" id="GO:0008831">
    <property type="term" value="F:dTDP-4-dehydrorhamnose reductase activity"/>
    <property type="evidence" value="ECO:0007669"/>
    <property type="project" value="UniProtKB-EC"/>
</dbReference>
<dbReference type="InterPro" id="IPR005913">
    <property type="entry name" value="dTDP_dehydrorham_reduct"/>
</dbReference>
<dbReference type="CDD" id="cd05254">
    <property type="entry name" value="dTDP_HR_like_SDR_e"/>
    <property type="match status" value="1"/>
</dbReference>
<evidence type="ECO:0000256" key="4">
    <source>
        <dbReference type="ARBA" id="ARBA00017099"/>
    </source>
</evidence>
<dbReference type="AlphaFoldDB" id="A0A4U6DFX8"/>
<evidence type="ECO:0000313" key="8">
    <source>
        <dbReference type="EMBL" id="TKT93504.1"/>
    </source>
</evidence>
<dbReference type="Proteomes" id="UP000304900">
    <property type="component" value="Unassembled WGS sequence"/>
</dbReference>
<name>A0A4U6DFX8_9BACT</name>
<comment type="caution">
    <text evidence="8">The sequence shown here is derived from an EMBL/GenBank/DDBJ whole genome shotgun (WGS) entry which is preliminary data.</text>
</comment>
<keyword evidence="9" id="KW-1185">Reference proteome</keyword>
<evidence type="ECO:0000256" key="6">
    <source>
        <dbReference type="RuleBase" id="RU364082"/>
    </source>
</evidence>
<reference evidence="8 9" key="1">
    <citation type="submission" date="2019-05" db="EMBL/GenBank/DDBJ databases">
        <title>Dyadobacter AR-3-8 sp. nov., isolated from arctic soil.</title>
        <authorList>
            <person name="Chaudhary D.K."/>
        </authorList>
    </citation>
    <scope>NUCLEOTIDE SEQUENCE [LARGE SCALE GENOMIC DNA]</scope>
    <source>
        <strain evidence="8 9">AR-3-8</strain>
    </source>
</reference>
<comment type="function">
    <text evidence="6">Catalyzes the reduction of dTDP-6-deoxy-L-lyxo-4-hexulose to yield dTDP-L-rhamnose.</text>
</comment>
<dbReference type="PANTHER" id="PTHR10491:SF4">
    <property type="entry name" value="METHIONINE ADENOSYLTRANSFERASE 2 SUBUNIT BETA"/>
    <property type="match status" value="1"/>
</dbReference>
<dbReference type="SUPFAM" id="SSF51735">
    <property type="entry name" value="NAD(P)-binding Rossmann-fold domains"/>
    <property type="match status" value="1"/>
</dbReference>
<gene>
    <name evidence="8" type="ORF">FDK13_06565</name>
</gene>
<dbReference type="EMBL" id="SZVO01000002">
    <property type="protein sequence ID" value="TKT93504.1"/>
    <property type="molecule type" value="Genomic_DNA"/>
</dbReference>
<dbReference type="RefSeq" id="WP_137339179.1">
    <property type="nucleotide sequence ID" value="NZ_BSQH01000017.1"/>
</dbReference>
<proteinExistence type="inferred from homology"/>
<dbReference type="OrthoDB" id="9803892at2"/>
<sequence>MTVTSQDISTSATTKKRFLITGSNGLLGQKLIELLIKDSSIETIATARGENRLPFHDGYVYHAMDIIDPAQVEAVIALTKPEVIIHTAAMTNVDQCEAEKDACWKQNVNAVEYLVSSCKRHDVFLVHVSTDFIFDGAAGPYKEDAEPNPVSFYGWSKYAAEKAVIHSDIKWAIARTVLVYGIAHDMSRSNIILWVKKSLEEGKNIKVVTDQFRTPTLAEDLATGCFLIADQKAEGIFNISGKELYTPYEMAIITADYFKLDKSLISQTDSSGFSQPARRPPRTGFDLTKSESVLGYKPHSFVEGIALLASQIK</sequence>
<accession>A0A4U6DFX8</accession>
<dbReference type="UniPathway" id="UPA00124"/>
<dbReference type="InterPro" id="IPR036291">
    <property type="entry name" value="NAD(P)-bd_dom_sf"/>
</dbReference>
<comment type="catalytic activity">
    <reaction evidence="5">
        <text>dTDP-beta-L-rhamnose + NADP(+) = dTDP-4-dehydro-beta-L-rhamnose + NADPH + H(+)</text>
        <dbReference type="Rhea" id="RHEA:21796"/>
        <dbReference type="ChEBI" id="CHEBI:15378"/>
        <dbReference type="ChEBI" id="CHEBI:57510"/>
        <dbReference type="ChEBI" id="CHEBI:57783"/>
        <dbReference type="ChEBI" id="CHEBI:58349"/>
        <dbReference type="ChEBI" id="CHEBI:62830"/>
        <dbReference type="EC" id="1.1.1.133"/>
    </reaction>
</comment>
<dbReference type="GO" id="GO:0019305">
    <property type="term" value="P:dTDP-rhamnose biosynthetic process"/>
    <property type="evidence" value="ECO:0007669"/>
    <property type="project" value="UniProtKB-UniPathway"/>
</dbReference>
<comment type="similarity">
    <text evidence="2 6">Belongs to the dTDP-4-dehydrorhamnose reductase family.</text>
</comment>
<evidence type="ECO:0000256" key="5">
    <source>
        <dbReference type="ARBA" id="ARBA00048200"/>
    </source>
</evidence>
<dbReference type="Gene3D" id="3.40.50.720">
    <property type="entry name" value="NAD(P)-binding Rossmann-like Domain"/>
    <property type="match status" value="1"/>
</dbReference>